<protein>
    <submittedName>
        <fullName evidence="1">Uncharacterized protein</fullName>
    </submittedName>
</protein>
<comment type="caution">
    <text evidence="1">The sequence shown here is derived from an EMBL/GenBank/DDBJ whole genome shotgun (WGS) entry which is preliminary data.</text>
</comment>
<reference evidence="1" key="1">
    <citation type="journal article" date="2015" name="Nature">
        <title>Complex archaea that bridge the gap between prokaryotes and eukaryotes.</title>
        <authorList>
            <person name="Spang A."/>
            <person name="Saw J.H."/>
            <person name="Jorgensen S.L."/>
            <person name="Zaremba-Niedzwiedzka K."/>
            <person name="Martijn J."/>
            <person name="Lind A.E."/>
            <person name="van Eijk R."/>
            <person name="Schleper C."/>
            <person name="Guy L."/>
            <person name="Ettema T.J."/>
        </authorList>
    </citation>
    <scope>NUCLEOTIDE SEQUENCE</scope>
</reference>
<name>A0A0F9PIZ7_9ZZZZ</name>
<evidence type="ECO:0000313" key="1">
    <source>
        <dbReference type="EMBL" id="KKN30179.1"/>
    </source>
</evidence>
<organism evidence="1">
    <name type="scientific">marine sediment metagenome</name>
    <dbReference type="NCBI Taxonomy" id="412755"/>
    <lineage>
        <taxon>unclassified sequences</taxon>
        <taxon>metagenomes</taxon>
        <taxon>ecological metagenomes</taxon>
    </lineage>
</organism>
<dbReference type="EMBL" id="LAZR01002428">
    <property type="protein sequence ID" value="KKN30179.1"/>
    <property type="molecule type" value="Genomic_DNA"/>
</dbReference>
<accession>A0A0F9PIZ7</accession>
<proteinExistence type="predicted"/>
<gene>
    <name evidence="1" type="ORF">LCGC14_0836560</name>
</gene>
<sequence>MSERKFQMGQLVFTSGVTDLVATDTEFAKLVTESLGRHARGDWGDMPEEDKRENEYALGKYLRLFSAYGKPPLAKIWIITEADRSVTTVLFPEEY</sequence>
<dbReference type="AlphaFoldDB" id="A0A0F9PIZ7"/>